<accession>A0A4S8LE09</accession>
<dbReference type="AlphaFoldDB" id="A0A4S8LE09"/>
<evidence type="ECO:0000256" key="1">
    <source>
        <dbReference type="SAM" id="MobiDB-lite"/>
    </source>
</evidence>
<keyword evidence="3" id="KW-1185">Reference proteome</keyword>
<dbReference type="EMBL" id="ML179462">
    <property type="protein sequence ID" value="THU87149.1"/>
    <property type="molecule type" value="Genomic_DNA"/>
</dbReference>
<organism evidence="2 3">
    <name type="scientific">Dendrothele bispora (strain CBS 962.96)</name>
    <dbReference type="NCBI Taxonomy" id="1314807"/>
    <lineage>
        <taxon>Eukaryota</taxon>
        <taxon>Fungi</taxon>
        <taxon>Dikarya</taxon>
        <taxon>Basidiomycota</taxon>
        <taxon>Agaricomycotina</taxon>
        <taxon>Agaricomycetes</taxon>
        <taxon>Agaricomycetidae</taxon>
        <taxon>Agaricales</taxon>
        <taxon>Agaricales incertae sedis</taxon>
        <taxon>Dendrothele</taxon>
    </lineage>
</organism>
<feature type="region of interest" description="Disordered" evidence="1">
    <location>
        <begin position="1"/>
        <end position="36"/>
    </location>
</feature>
<name>A0A4S8LE09_DENBC</name>
<gene>
    <name evidence="2" type="ORF">K435DRAFT_867563</name>
</gene>
<evidence type="ECO:0000313" key="3">
    <source>
        <dbReference type="Proteomes" id="UP000297245"/>
    </source>
</evidence>
<dbReference type="Proteomes" id="UP000297245">
    <property type="component" value="Unassembled WGS sequence"/>
</dbReference>
<evidence type="ECO:0000313" key="2">
    <source>
        <dbReference type="EMBL" id="THU87149.1"/>
    </source>
</evidence>
<protein>
    <submittedName>
        <fullName evidence="2">Uncharacterized protein</fullName>
    </submittedName>
</protein>
<reference evidence="2 3" key="1">
    <citation type="journal article" date="2019" name="Nat. Ecol. Evol.">
        <title>Megaphylogeny resolves global patterns of mushroom evolution.</title>
        <authorList>
            <person name="Varga T."/>
            <person name="Krizsan K."/>
            <person name="Foldi C."/>
            <person name="Dima B."/>
            <person name="Sanchez-Garcia M."/>
            <person name="Sanchez-Ramirez S."/>
            <person name="Szollosi G.J."/>
            <person name="Szarkandi J.G."/>
            <person name="Papp V."/>
            <person name="Albert L."/>
            <person name="Andreopoulos W."/>
            <person name="Angelini C."/>
            <person name="Antonin V."/>
            <person name="Barry K.W."/>
            <person name="Bougher N.L."/>
            <person name="Buchanan P."/>
            <person name="Buyck B."/>
            <person name="Bense V."/>
            <person name="Catcheside P."/>
            <person name="Chovatia M."/>
            <person name="Cooper J."/>
            <person name="Damon W."/>
            <person name="Desjardin D."/>
            <person name="Finy P."/>
            <person name="Geml J."/>
            <person name="Haridas S."/>
            <person name="Hughes K."/>
            <person name="Justo A."/>
            <person name="Karasinski D."/>
            <person name="Kautmanova I."/>
            <person name="Kiss B."/>
            <person name="Kocsube S."/>
            <person name="Kotiranta H."/>
            <person name="LaButti K.M."/>
            <person name="Lechner B.E."/>
            <person name="Liimatainen K."/>
            <person name="Lipzen A."/>
            <person name="Lukacs Z."/>
            <person name="Mihaltcheva S."/>
            <person name="Morgado L.N."/>
            <person name="Niskanen T."/>
            <person name="Noordeloos M.E."/>
            <person name="Ohm R.A."/>
            <person name="Ortiz-Santana B."/>
            <person name="Ovrebo C."/>
            <person name="Racz N."/>
            <person name="Riley R."/>
            <person name="Savchenko A."/>
            <person name="Shiryaev A."/>
            <person name="Soop K."/>
            <person name="Spirin V."/>
            <person name="Szebenyi C."/>
            <person name="Tomsovsky M."/>
            <person name="Tulloss R.E."/>
            <person name="Uehling J."/>
            <person name="Grigoriev I.V."/>
            <person name="Vagvolgyi C."/>
            <person name="Papp T."/>
            <person name="Martin F.M."/>
            <person name="Miettinen O."/>
            <person name="Hibbett D.S."/>
            <person name="Nagy L.G."/>
        </authorList>
    </citation>
    <scope>NUCLEOTIDE SEQUENCE [LARGE SCALE GENOMIC DNA]</scope>
    <source>
        <strain evidence="2 3">CBS 962.96</strain>
    </source>
</reference>
<proteinExistence type="predicted"/>
<sequence length="200" mass="22351">MNQTSARGQRVGGERSSSEVATAGHGLGHDEPESSLVTARNARIPVQRQFRIAGRAFNKSKTRLEKRESDGEQWEVPDRVVHDERVGDSAPAEGRSAAMQLQENGDLTPNILRHLDSGIRITLRLDTDASADIRHPNLPVFSFERCLSASGFIRANRYLHPVHPTGRYPQMPDICICRYYKPAGIECLLTKFNHIQLSKP</sequence>